<accession>A0ABU7E403</accession>
<dbReference type="EMBL" id="JAHUTJ010044413">
    <property type="protein sequence ID" value="MED6281976.1"/>
    <property type="molecule type" value="Genomic_DNA"/>
</dbReference>
<protein>
    <submittedName>
        <fullName evidence="1">Uncharacterized protein</fullName>
    </submittedName>
</protein>
<gene>
    <name evidence="1" type="ORF">CHARACLAT_027325</name>
</gene>
<keyword evidence="2" id="KW-1185">Reference proteome</keyword>
<organism evidence="1 2">
    <name type="scientific">Characodon lateralis</name>
    <dbReference type="NCBI Taxonomy" id="208331"/>
    <lineage>
        <taxon>Eukaryota</taxon>
        <taxon>Metazoa</taxon>
        <taxon>Chordata</taxon>
        <taxon>Craniata</taxon>
        <taxon>Vertebrata</taxon>
        <taxon>Euteleostomi</taxon>
        <taxon>Actinopterygii</taxon>
        <taxon>Neopterygii</taxon>
        <taxon>Teleostei</taxon>
        <taxon>Neoteleostei</taxon>
        <taxon>Acanthomorphata</taxon>
        <taxon>Ovalentaria</taxon>
        <taxon>Atherinomorphae</taxon>
        <taxon>Cyprinodontiformes</taxon>
        <taxon>Goodeidae</taxon>
        <taxon>Characodon</taxon>
    </lineage>
</organism>
<sequence>MKLEMRELVMQDIRASAAVLDVGSPAPVDMDNETTVADKDLEAAAAADEGVEAALCCKQLRDAGKV</sequence>
<reference evidence="1 2" key="1">
    <citation type="submission" date="2021-06" db="EMBL/GenBank/DDBJ databases">
        <authorList>
            <person name="Palmer J.M."/>
        </authorList>
    </citation>
    <scope>NUCLEOTIDE SEQUENCE [LARGE SCALE GENOMIC DNA]</scope>
    <source>
        <strain evidence="1 2">CL_MEX2019</strain>
        <tissue evidence="1">Muscle</tissue>
    </source>
</reference>
<name>A0ABU7E403_9TELE</name>
<evidence type="ECO:0000313" key="1">
    <source>
        <dbReference type="EMBL" id="MED6281976.1"/>
    </source>
</evidence>
<comment type="caution">
    <text evidence="1">The sequence shown here is derived from an EMBL/GenBank/DDBJ whole genome shotgun (WGS) entry which is preliminary data.</text>
</comment>
<evidence type="ECO:0000313" key="2">
    <source>
        <dbReference type="Proteomes" id="UP001352852"/>
    </source>
</evidence>
<dbReference type="Proteomes" id="UP001352852">
    <property type="component" value="Unassembled WGS sequence"/>
</dbReference>
<proteinExistence type="predicted"/>